<dbReference type="EMBL" id="CP099837">
    <property type="protein sequence ID" value="USY17822.1"/>
    <property type="molecule type" value="Genomic_DNA"/>
</dbReference>
<accession>A0ABY5D0L0</accession>
<organism evidence="1 2">
    <name type="scientific">Nocardiopsis exhalans</name>
    <dbReference type="NCBI Taxonomy" id="163604"/>
    <lineage>
        <taxon>Bacteria</taxon>
        <taxon>Bacillati</taxon>
        <taxon>Actinomycetota</taxon>
        <taxon>Actinomycetes</taxon>
        <taxon>Streptosporangiales</taxon>
        <taxon>Nocardiopsidaceae</taxon>
        <taxon>Nocardiopsis</taxon>
    </lineage>
</organism>
<keyword evidence="2" id="KW-1185">Reference proteome</keyword>
<protein>
    <submittedName>
        <fullName evidence="1">HEPN domain-containing protein</fullName>
    </submittedName>
</protein>
<evidence type="ECO:0000313" key="1">
    <source>
        <dbReference type="EMBL" id="USY17822.1"/>
    </source>
</evidence>
<dbReference type="RefSeq" id="WP_254417316.1">
    <property type="nucleotide sequence ID" value="NZ_BAAAJB010000011.1"/>
</dbReference>
<gene>
    <name evidence="1" type="ORF">NE857_21120</name>
</gene>
<dbReference type="Proteomes" id="UP001055940">
    <property type="component" value="Chromosome"/>
</dbReference>
<proteinExistence type="predicted"/>
<name>A0ABY5D0L0_9ACTN</name>
<evidence type="ECO:0000313" key="2">
    <source>
        <dbReference type="Proteomes" id="UP001055940"/>
    </source>
</evidence>
<sequence>MSNILKRHGVQTRQNQLTDGQVDEAARLYEQGWSLTSDRTEAWNTPDHGAEASAGARFVDRRYFSGRFGLRGVRFEAMDINHTEHKTIQTWIESIANQTNGPTCARDAVQAFHESPKWNEARQAIYNIAPPSRRPDLYQEKEGKFEISDHAIFFDTGLANFATNPGQQPDYPTIAREFIHYLAIDTPSGESWLLLNIAMPTGTRIRIGDYKLFSPNQVDLRKIHPVPSIHQHLWSHQKIDTDTLDGAAFLTQEHAPTEPSRIYLLMHQQPEILSWKPLITLALWHREVVHLDAQYTVFPGRAIHTLHDNITLEPKFYGNEGEFETEIYPTGTFTISNQDVEPLAAFCEEILSMVNTILQAGSEGKKKDSKRAKRMQRSAEHLALAAQLTYGDGDTFDELYEQTLLHYVIAMEALLADEENLDLSRKVAQRASALHMTDETRMKVYAWVRKAYNARSKYVHGDLTDKRDPELPILRQVALSVFLRWLIIQSDLKPSERDKFHQFIDESTMSEQTRDCKILQPLTRFFGSYQRKRQPRDFSQENDK</sequence>
<reference evidence="1" key="1">
    <citation type="submission" date="2022-06" db="EMBL/GenBank/DDBJ databases">
        <authorList>
            <person name="Ping M."/>
        </authorList>
    </citation>
    <scope>NUCLEOTIDE SEQUENCE</scope>
    <source>
        <strain evidence="1">JCM11759T</strain>
    </source>
</reference>